<dbReference type="RefSeq" id="WP_354643196.1">
    <property type="nucleotide sequence ID" value="NZ_CP159872.1"/>
</dbReference>
<comment type="similarity">
    <text evidence="1">Belongs to the CDPS family.</text>
</comment>
<accession>A0AAU8K213</accession>
<evidence type="ECO:0000256" key="3">
    <source>
        <dbReference type="ARBA" id="ARBA00030771"/>
    </source>
</evidence>
<dbReference type="EMBL" id="CP159872">
    <property type="protein sequence ID" value="XCM82266.1"/>
    <property type="molecule type" value="Genomic_DNA"/>
</dbReference>
<dbReference type="InterPro" id="IPR038622">
    <property type="entry name" value="CDPS_sf"/>
</dbReference>
<dbReference type="Pfam" id="PF16715">
    <property type="entry name" value="CDPS"/>
    <property type="match status" value="1"/>
</dbReference>
<dbReference type="Gene3D" id="3.40.50.11710">
    <property type="entry name" value="Cyclodipeptide synthase"/>
    <property type="match status" value="1"/>
</dbReference>
<dbReference type="InterPro" id="IPR030903">
    <property type="entry name" value="CDPS"/>
</dbReference>
<evidence type="ECO:0000313" key="4">
    <source>
        <dbReference type="EMBL" id="XCM82266.1"/>
    </source>
</evidence>
<evidence type="ECO:0000256" key="2">
    <source>
        <dbReference type="ARBA" id="ARBA00022679"/>
    </source>
</evidence>
<organism evidence="4">
    <name type="scientific">Kitasatospora camelliae</name>
    <dbReference type="NCBI Taxonomy" id="3156397"/>
    <lineage>
        <taxon>Bacteria</taxon>
        <taxon>Bacillati</taxon>
        <taxon>Actinomycetota</taxon>
        <taxon>Actinomycetes</taxon>
        <taxon>Kitasatosporales</taxon>
        <taxon>Streptomycetaceae</taxon>
        <taxon>Kitasatospora</taxon>
    </lineage>
</organism>
<protein>
    <recommendedName>
        <fullName evidence="3">Cyclodipeptide synthase</fullName>
    </recommendedName>
</protein>
<name>A0AAU8K213_9ACTN</name>
<dbReference type="AlphaFoldDB" id="A0AAU8K213"/>
<dbReference type="KEGG" id="kcm:ABWK59_26820"/>
<gene>
    <name evidence="4" type="ORF">ABWK59_26820</name>
</gene>
<evidence type="ECO:0000256" key="1">
    <source>
        <dbReference type="ARBA" id="ARBA00006034"/>
    </source>
</evidence>
<keyword evidence="2" id="KW-0808">Transferase</keyword>
<reference evidence="4" key="1">
    <citation type="submission" date="2024-06" db="EMBL/GenBank/DDBJ databases">
        <title>The genome sequences of Kitasatospora sp. strain HUAS MG31.</title>
        <authorList>
            <person name="Mo P."/>
        </authorList>
    </citation>
    <scope>NUCLEOTIDE SEQUENCE</scope>
    <source>
        <strain evidence="4">HUAS MG31</strain>
    </source>
</reference>
<sequence>MSETLLSTTVTTLEARPYSERCRRNFERGEHLLIGVSPGNSYFSADRIAELVRWGRDFFASVDIVLADLHVDAQFLASGHTPEQAMRRADKEVKATRRRIHRGMAEAARDGVRAHVLSDFLPDPGYQRLHRAVREALETDPELRAATEGMAGAFLRSRITAADGPGADRLAAGVAYIAAELPFFLDTPSLLGVPSSVTCYHLELPLTPVLFGRTEGLRAAPAQGYAVVRPATAPRAAAA</sequence>
<dbReference type="NCBIfam" id="TIGR04539">
    <property type="entry name" value="tRNA_cyclodipep"/>
    <property type="match status" value="1"/>
</dbReference>
<dbReference type="GO" id="GO:0016755">
    <property type="term" value="F:aminoacyltransferase activity"/>
    <property type="evidence" value="ECO:0007669"/>
    <property type="project" value="InterPro"/>
</dbReference>
<proteinExistence type="inferred from homology"/>